<name>A0A9P8VET0_9PEZI</name>
<evidence type="ECO:0000313" key="1">
    <source>
        <dbReference type="EMBL" id="KAH6688395.1"/>
    </source>
</evidence>
<comment type="caution">
    <text evidence="1">The sequence shown here is derived from an EMBL/GenBank/DDBJ whole genome shotgun (WGS) entry which is preliminary data.</text>
</comment>
<protein>
    <recommendedName>
        <fullName evidence="3">SWIM-type domain-containing protein</fullName>
    </recommendedName>
</protein>
<accession>A0A9P8VET0</accession>
<dbReference type="OrthoDB" id="74545at2759"/>
<dbReference type="AlphaFoldDB" id="A0A9P8VET0"/>
<keyword evidence="2" id="KW-1185">Reference proteome</keyword>
<dbReference type="Proteomes" id="UP000770015">
    <property type="component" value="Unassembled WGS sequence"/>
</dbReference>
<reference evidence="1" key="1">
    <citation type="journal article" date="2021" name="Nat. Commun.">
        <title>Genetic determinants of endophytism in the Arabidopsis root mycobiome.</title>
        <authorList>
            <person name="Mesny F."/>
            <person name="Miyauchi S."/>
            <person name="Thiergart T."/>
            <person name="Pickel B."/>
            <person name="Atanasova L."/>
            <person name="Karlsson M."/>
            <person name="Huettel B."/>
            <person name="Barry K.W."/>
            <person name="Haridas S."/>
            <person name="Chen C."/>
            <person name="Bauer D."/>
            <person name="Andreopoulos W."/>
            <person name="Pangilinan J."/>
            <person name="LaButti K."/>
            <person name="Riley R."/>
            <person name="Lipzen A."/>
            <person name="Clum A."/>
            <person name="Drula E."/>
            <person name="Henrissat B."/>
            <person name="Kohler A."/>
            <person name="Grigoriev I.V."/>
            <person name="Martin F.M."/>
            <person name="Hacquard S."/>
        </authorList>
    </citation>
    <scope>NUCLEOTIDE SEQUENCE</scope>
    <source>
        <strain evidence="1">MPI-SDFR-AT-0117</strain>
    </source>
</reference>
<proteinExistence type="predicted"/>
<evidence type="ECO:0000313" key="2">
    <source>
        <dbReference type="Proteomes" id="UP000770015"/>
    </source>
</evidence>
<evidence type="ECO:0008006" key="3">
    <source>
        <dbReference type="Google" id="ProtNLM"/>
    </source>
</evidence>
<organism evidence="1 2">
    <name type="scientific">Plectosphaerella plurivora</name>
    <dbReference type="NCBI Taxonomy" id="936078"/>
    <lineage>
        <taxon>Eukaryota</taxon>
        <taxon>Fungi</taxon>
        <taxon>Dikarya</taxon>
        <taxon>Ascomycota</taxon>
        <taxon>Pezizomycotina</taxon>
        <taxon>Sordariomycetes</taxon>
        <taxon>Hypocreomycetidae</taxon>
        <taxon>Glomerellales</taxon>
        <taxon>Plectosphaerellaceae</taxon>
        <taxon>Plectosphaerella</taxon>
    </lineage>
</organism>
<gene>
    <name evidence="1" type="ORF">F5X68DRAFT_205620</name>
</gene>
<sequence>MTAPLPSPRHFLTSLIDSIADIQTVPVDDDAQFNPPNPLRHLPPSARPLLTTLHVLFPALLLPALDLLDRSLVVSVLPEEQDEGAKPSFYLVRSAASSSRKTFNAFSAIAPYVVRLESWNCSCANFAFEAFPAAGRGGSIIPATDVDGLCDDDTQGLELEFGGLSFDGREAGGVPCCKHLLACLLAERWGAVLGDHVVTRRAGREEMVGLLADT</sequence>
<dbReference type="EMBL" id="JAGSXJ010000009">
    <property type="protein sequence ID" value="KAH6688395.1"/>
    <property type="molecule type" value="Genomic_DNA"/>
</dbReference>